<dbReference type="AlphaFoldDB" id="A0A498H1J2"/>
<proteinExistence type="inferred from homology"/>
<evidence type="ECO:0000256" key="2">
    <source>
        <dbReference type="ARBA" id="ARBA00005170"/>
    </source>
</evidence>
<dbReference type="PIRSF" id="PIRSF001332">
    <property type="entry name" value="Acetolac_decarb"/>
    <property type="match status" value="1"/>
</dbReference>
<dbReference type="GO" id="GO:0047605">
    <property type="term" value="F:acetolactate decarboxylase activity"/>
    <property type="evidence" value="ECO:0007669"/>
    <property type="project" value="UniProtKB-EC"/>
</dbReference>
<dbReference type="SUPFAM" id="SSF117856">
    <property type="entry name" value="AF0104/ALDC/Ptd012-like"/>
    <property type="match status" value="1"/>
</dbReference>
<evidence type="ECO:0000313" key="10">
    <source>
        <dbReference type="Proteomes" id="UP000290932"/>
    </source>
</evidence>
<reference evidence="9 10" key="1">
    <citation type="journal article" date="2015" name="Int. J. Syst. Evol. Microbiol.">
        <title>Methanoculleus taiwanensis sp. nov., a methanogen isolated from deep marine sediment at the deformation front area near Taiwan.</title>
        <authorList>
            <person name="Weng C.Y."/>
            <person name="Chen S.C."/>
            <person name="Lai M.C."/>
            <person name="Wu S.Y."/>
            <person name="Lin S."/>
            <person name="Yang T.F."/>
            <person name="Chen P.C."/>
        </authorList>
    </citation>
    <scope>NUCLEOTIDE SEQUENCE [LARGE SCALE GENOMIC DNA]</scope>
    <source>
        <strain evidence="9 10">CYW4</strain>
    </source>
</reference>
<evidence type="ECO:0000313" key="9">
    <source>
        <dbReference type="EMBL" id="RXE56543.1"/>
    </source>
</evidence>
<organism evidence="9 10">
    <name type="scientific">Methanoculleus taiwanensis</name>
    <dbReference type="NCBI Taxonomy" id="1550565"/>
    <lineage>
        <taxon>Archaea</taxon>
        <taxon>Methanobacteriati</taxon>
        <taxon>Methanobacteriota</taxon>
        <taxon>Stenosarchaea group</taxon>
        <taxon>Methanomicrobia</taxon>
        <taxon>Methanomicrobiales</taxon>
        <taxon>Methanomicrobiaceae</taxon>
        <taxon>Methanoculleus</taxon>
    </lineage>
</organism>
<evidence type="ECO:0000256" key="1">
    <source>
        <dbReference type="ARBA" id="ARBA00001784"/>
    </source>
</evidence>
<dbReference type="EC" id="4.1.1.5" evidence="4"/>
<keyword evidence="6" id="KW-0210">Decarboxylase</keyword>
<accession>A0A498H1J2</accession>
<comment type="pathway">
    <text evidence="2">Polyol metabolism; (R,R)-butane-2,3-diol biosynthesis; (R,R)-butane-2,3-diol from pyruvate: step 2/3.</text>
</comment>
<keyword evidence="8" id="KW-0456">Lyase</keyword>
<comment type="catalytic activity">
    <reaction evidence="1">
        <text>(2S)-2-acetolactate + H(+) = (R)-acetoin + CO2</text>
        <dbReference type="Rhea" id="RHEA:21580"/>
        <dbReference type="ChEBI" id="CHEBI:15378"/>
        <dbReference type="ChEBI" id="CHEBI:15686"/>
        <dbReference type="ChEBI" id="CHEBI:16526"/>
        <dbReference type="ChEBI" id="CHEBI:58476"/>
        <dbReference type="EC" id="4.1.1.5"/>
    </reaction>
</comment>
<dbReference type="Pfam" id="PF03306">
    <property type="entry name" value="AAL_decarboxy"/>
    <property type="match status" value="1"/>
</dbReference>
<dbReference type="PANTHER" id="PTHR35524:SF1">
    <property type="entry name" value="ALPHA-ACETOLACTATE DECARBOXYLASE"/>
    <property type="match status" value="1"/>
</dbReference>
<protein>
    <recommendedName>
        <fullName evidence="5">Alpha-acetolactate decarboxylase</fullName>
        <ecNumber evidence="4">4.1.1.5</ecNumber>
    </recommendedName>
</protein>
<dbReference type="NCBIfam" id="TIGR01252">
    <property type="entry name" value="acetolac_decarb"/>
    <property type="match status" value="1"/>
</dbReference>
<evidence type="ECO:0000256" key="6">
    <source>
        <dbReference type="ARBA" id="ARBA00022793"/>
    </source>
</evidence>
<comment type="similarity">
    <text evidence="3">Belongs to the alpha-acetolactate decarboxylase family.</text>
</comment>
<dbReference type="EMBL" id="LHQS01000002">
    <property type="protein sequence ID" value="RXE56543.1"/>
    <property type="molecule type" value="Genomic_DNA"/>
</dbReference>
<evidence type="ECO:0000256" key="7">
    <source>
        <dbReference type="ARBA" id="ARBA00023061"/>
    </source>
</evidence>
<evidence type="ECO:0000256" key="3">
    <source>
        <dbReference type="ARBA" id="ARBA00007106"/>
    </source>
</evidence>
<gene>
    <name evidence="9" type="ORF">ABH15_07235</name>
</gene>
<dbReference type="UniPathway" id="UPA00626">
    <property type="reaction ID" value="UER00678"/>
</dbReference>
<keyword evidence="10" id="KW-1185">Reference proteome</keyword>
<dbReference type="PANTHER" id="PTHR35524">
    <property type="entry name" value="ALPHA-ACETOLACTATE DECARBOXYLASE"/>
    <property type="match status" value="1"/>
</dbReference>
<name>A0A498H1J2_9EURY</name>
<evidence type="ECO:0000256" key="5">
    <source>
        <dbReference type="ARBA" id="ARBA00020164"/>
    </source>
</evidence>
<evidence type="ECO:0000256" key="4">
    <source>
        <dbReference type="ARBA" id="ARBA00013204"/>
    </source>
</evidence>
<dbReference type="InterPro" id="IPR005128">
    <property type="entry name" value="Acetolactate_a_deCO2ase"/>
</dbReference>
<dbReference type="GO" id="GO:0045151">
    <property type="term" value="P:acetoin biosynthetic process"/>
    <property type="evidence" value="ECO:0007669"/>
    <property type="project" value="UniProtKB-KW"/>
</dbReference>
<dbReference type="Proteomes" id="UP000290932">
    <property type="component" value="Unassembled WGS sequence"/>
</dbReference>
<comment type="caution">
    <text evidence="9">The sequence shown here is derived from an EMBL/GenBank/DDBJ whole genome shotgun (WGS) entry which is preliminary data.</text>
</comment>
<sequence length="251" mass="26679">MGYLLGSLPAGSAPVDGRDVLYQVSTIDALLQGVYDGTASIETLARHGDFGLGCFDALDGEMLALDGVYYQLPVDGRVRVPPPDATVPFAAVTFFDPDMIVPLRSGMNLTGLEAAVDAAIPSKNYFSAVRVDGTFASVTVRSVPRQEKPYPPLTEVVAEEPVIFILENVSGTAVGFRSPAFTAGVNVPGYHLHFITDDRTAGGHILDLRIEEGTAAVDSTAAFFLELPSGEDFAGADLTLDQQEALKKVER</sequence>
<dbReference type="CDD" id="cd17299">
    <property type="entry name" value="acetolactate_decarboxylase"/>
    <property type="match status" value="1"/>
</dbReference>
<keyword evidence="7" id="KW-0005">Acetoin biosynthesis</keyword>
<dbReference type="Gene3D" id="3.30.1330.80">
    <property type="entry name" value="Hypothetical protein, similar to alpha- acetolactate decarboxylase, domain 2"/>
    <property type="match status" value="2"/>
</dbReference>
<evidence type="ECO:0000256" key="8">
    <source>
        <dbReference type="ARBA" id="ARBA00023239"/>
    </source>
</evidence>